<dbReference type="GO" id="GO:0019684">
    <property type="term" value="P:photosynthesis, light reaction"/>
    <property type="evidence" value="ECO:0007669"/>
    <property type="project" value="InterPro"/>
</dbReference>
<evidence type="ECO:0000259" key="1">
    <source>
        <dbReference type="Pfam" id="PF05239"/>
    </source>
</evidence>
<dbReference type="InterPro" id="IPR027275">
    <property type="entry name" value="PRC-brl_dom"/>
</dbReference>
<dbReference type="Pfam" id="PF09557">
    <property type="entry name" value="DUF2382"/>
    <property type="match status" value="1"/>
</dbReference>
<dbReference type="Pfam" id="PF05239">
    <property type="entry name" value="PRC"/>
    <property type="match status" value="1"/>
</dbReference>
<dbReference type="InterPro" id="IPR052967">
    <property type="entry name" value="Stress_Response_Assoc"/>
</dbReference>
<dbReference type="RefSeq" id="WP_013614878.1">
    <property type="nucleotide sequence ID" value="NC_015161.1"/>
</dbReference>
<name>F0RNC7_DEIPM</name>
<evidence type="ECO:0000313" key="3">
    <source>
        <dbReference type="EMBL" id="ADY26269.1"/>
    </source>
</evidence>
<dbReference type="InterPro" id="IPR011033">
    <property type="entry name" value="PRC_barrel-like_sf"/>
</dbReference>
<reference evidence="3 4" key="2">
    <citation type="journal article" date="2012" name="Stand. Genomic Sci.">
        <title>Complete genome sequence of the orange-red pigmented, radioresistant Deinococcus proteolyticus type strain (MRP(T)).</title>
        <authorList>
            <person name="Copeland A."/>
            <person name="Zeytun A."/>
            <person name="Yassawong M."/>
            <person name="Nolan M."/>
            <person name="Lucas S."/>
            <person name="Hammon N."/>
            <person name="Deshpande S."/>
            <person name="Cheng J.F."/>
            <person name="Han C."/>
            <person name="Tapia R."/>
            <person name="Goodwin L.A."/>
            <person name="Pitluck S."/>
            <person name="Mavromatis K."/>
            <person name="Liolios K."/>
            <person name="Pagani I."/>
            <person name="Ivanova N."/>
            <person name="Mikhailova N."/>
            <person name="Pati A."/>
            <person name="Chen A."/>
            <person name="Palaniappan K."/>
            <person name="Land M."/>
            <person name="Hauser L."/>
            <person name="Jeffries C.D."/>
            <person name="Brambilla E.M."/>
            <person name="Rohde M."/>
            <person name="Sikorski J."/>
            <person name="Pukall R."/>
            <person name="Goker M."/>
            <person name="Detter J.C."/>
            <person name="Woyke T."/>
            <person name="Bristow J."/>
            <person name="Eisen J.A."/>
            <person name="Markowitz V."/>
            <person name="Hugenholtz P."/>
            <person name="Kyrpides N.C."/>
            <person name="Klenk H.P."/>
            <person name="Lapidus A."/>
        </authorList>
    </citation>
    <scope>NUCLEOTIDE SEQUENCE [LARGE SCALE GENOMIC DNA]</scope>
    <source>
        <strain evidence="4">ATCC 35074 / DSM 20540 / JCM 6276 / NBRC 101906 / NCIMB 13154 / VKM Ac-1939 / CCM 2703 / MRP</strain>
    </source>
</reference>
<dbReference type="HOGENOM" id="CLU_079871_0_0_0"/>
<dbReference type="Gene3D" id="3.90.50.10">
    <property type="entry name" value="Photosynthetic Reaction Center, subunit H, domain 2"/>
    <property type="match status" value="1"/>
</dbReference>
<feature type="domain" description="DUF2382" evidence="2">
    <location>
        <begin position="149"/>
        <end position="260"/>
    </location>
</feature>
<dbReference type="NCBIfam" id="TIGR02271">
    <property type="entry name" value="YsnF/AvaK domain"/>
    <property type="match status" value="1"/>
</dbReference>
<organism evidence="3 4">
    <name type="scientific">Deinococcus proteolyticus (strain ATCC 35074 / DSM 20540 / JCM 6276 / NBRC 101906 / NCIMB 13154 / VKM Ac-1939 / CCM 2703 / MRP)</name>
    <dbReference type="NCBI Taxonomy" id="693977"/>
    <lineage>
        <taxon>Bacteria</taxon>
        <taxon>Thermotogati</taxon>
        <taxon>Deinococcota</taxon>
        <taxon>Deinococci</taxon>
        <taxon>Deinococcales</taxon>
        <taxon>Deinococcaceae</taxon>
        <taxon>Deinococcus</taxon>
    </lineage>
</organism>
<dbReference type="SUPFAM" id="SSF50346">
    <property type="entry name" value="PRC-barrel domain"/>
    <property type="match status" value="1"/>
</dbReference>
<dbReference type="InterPro" id="IPR019060">
    <property type="entry name" value="DUF2382"/>
</dbReference>
<keyword evidence="4" id="KW-1185">Reference proteome</keyword>
<reference evidence="4" key="1">
    <citation type="submission" date="2011-02" db="EMBL/GenBank/DDBJ databases">
        <title>The complete sequence of chromosome of Deinococcus proteolyticus DSM 20540.</title>
        <authorList>
            <consortium name="US DOE Joint Genome Institute (JGI-PGF)"/>
            <person name="Lucas S."/>
            <person name="Copeland A."/>
            <person name="Lapidus A."/>
            <person name="Bruce D."/>
            <person name="Goodwin L."/>
            <person name="Pitluck S."/>
            <person name="Kyrpides N."/>
            <person name="Mavromatis K."/>
            <person name="Pagani I."/>
            <person name="Ivanova N."/>
            <person name="Ovchinnikova G."/>
            <person name="Zeytun A."/>
            <person name="Detter J.C."/>
            <person name="Han C."/>
            <person name="Land M."/>
            <person name="Hauser L."/>
            <person name="Markowitz V."/>
            <person name="Cheng J.-F."/>
            <person name="Hugenholtz P."/>
            <person name="Woyke T."/>
            <person name="Wu D."/>
            <person name="Pukall R."/>
            <person name="Steenblock K."/>
            <person name="Brambilla E."/>
            <person name="Klenk H.-P."/>
            <person name="Eisen J.A."/>
        </authorList>
    </citation>
    <scope>NUCLEOTIDE SEQUENCE [LARGE SCALE GENOMIC DNA]</scope>
    <source>
        <strain evidence="4">ATCC 35074 / DSM 20540 / JCM 6276 / NBRC 101906 / NCIMB 13154 / VKM Ac-1939 / CCM 2703 / MRP</strain>
    </source>
</reference>
<evidence type="ECO:0000313" key="4">
    <source>
        <dbReference type="Proteomes" id="UP000007718"/>
    </source>
</evidence>
<sequence length="276" mass="31076">MTNMINDQLVRLSDLSRDDQMTFFNDSDVFNPIGATAYGANGEKIGSVRDALVVANTGAIRFLIVDAGGWFSSKEVLVPVGHARIDDSGVYFDSLTKDQVGAMQEYRYGEAYTDDQYTEDQFVADERVLRGNMDEEQYRQQAYATPDRLQLLEERLTVNKERFKAGSVRIGKHVETRQEQVEVPLQREEVVITRHEVTDGRAVQGARLGEGQQTMQVDLEAERANIGKETFVTEEVEIGKRAVTETQTVTETVGREVLDVDRDGQIDVDSDLNRRS</sequence>
<proteinExistence type="predicted"/>
<dbReference type="EMBL" id="CP002536">
    <property type="protein sequence ID" value="ADY26269.1"/>
    <property type="molecule type" value="Genomic_DNA"/>
</dbReference>
<dbReference type="PANTHER" id="PTHR38463">
    <property type="entry name" value="STRESS RESPONSE PROTEIN YSNF"/>
    <property type="match status" value="1"/>
</dbReference>
<accession>F0RNC7</accession>
<dbReference type="GO" id="GO:0030077">
    <property type="term" value="C:plasma membrane light-harvesting complex"/>
    <property type="evidence" value="ECO:0007669"/>
    <property type="project" value="InterPro"/>
</dbReference>
<evidence type="ECO:0008006" key="5">
    <source>
        <dbReference type="Google" id="ProtNLM"/>
    </source>
</evidence>
<dbReference type="AlphaFoldDB" id="F0RNC7"/>
<dbReference type="InterPro" id="IPR014747">
    <property type="entry name" value="Bac_photo_RC_H_C"/>
</dbReference>
<feature type="domain" description="PRC-barrel" evidence="1">
    <location>
        <begin position="31"/>
        <end position="97"/>
    </location>
</feature>
<dbReference type="KEGG" id="dpt:Deipr_1117"/>
<dbReference type="STRING" id="693977.Deipr_1117"/>
<protein>
    <recommendedName>
        <fullName evidence="5">DUF2382 domain-containing protein</fullName>
    </recommendedName>
</protein>
<gene>
    <name evidence="3" type="ordered locus">Deipr_1117</name>
</gene>
<evidence type="ECO:0000259" key="2">
    <source>
        <dbReference type="Pfam" id="PF09557"/>
    </source>
</evidence>
<dbReference type="eggNOG" id="COG3861">
    <property type="taxonomic scope" value="Bacteria"/>
</dbReference>
<dbReference type="PANTHER" id="PTHR38463:SF1">
    <property type="entry name" value="STRESS RESPONSE PROTEIN YSNF"/>
    <property type="match status" value="1"/>
</dbReference>
<dbReference type="Proteomes" id="UP000007718">
    <property type="component" value="Chromosome"/>
</dbReference>